<dbReference type="Proteomes" id="UP001165269">
    <property type="component" value="Unassembled WGS sequence"/>
</dbReference>
<proteinExistence type="predicted"/>
<evidence type="ECO:0000313" key="1">
    <source>
        <dbReference type="EMBL" id="MCI3277019.1"/>
    </source>
</evidence>
<keyword evidence="2" id="KW-1185">Reference proteome</keyword>
<organism evidence="1 2">
    <name type="scientific">Streptomyces cylindrosporus</name>
    <dbReference type="NCBI Taxonomy" id="2927583"/>
    <lineage>
        <taxon>Bacteria</taxon>
        <taxon>Bacillati</taxon>
        <taxon>Actinomycetota</taxon>
        <taxon>Actinomycetes</taxon>
        <taxon>Kitasatosporales</taxon>
        <taxon>Streptomycetaceae</taxon>
        <taxon>Streptomyces</taxon>
    </lineage>
</organism>
<gene>
    <name evidence="1" type="ORF">MQP27_38745</name>
</gene>
<dbReference type="RefSeq" id="WP_242774171.1">
    <property type="nucleotide sequence ID" value="NZ_JALDAY010000013.1"/>
</dbReference>
<protein>
    <submittedName>
        <fullName evidence="1">Uncharacterized protein</fullName>
    </submittedName>
</protein>
<dbReference type="EMBL" id="JALDAY010000013">
    <property type="protein sequence ID" value="MCI3277019.1"/>
    <property type="molecule type" value="Genomic_DNA"/>
</dbReference>
<evidence type="ECO:0000313" key="2">
    <source>
        <dbReference type="Proteomes" id="UP001165269"/>
    </source>
</evidence>
<comment type="caution">
    <text evidence="1">The sequence shown here is derived from an EMBL/GenBank/DDBJ whole genome shotgun (WGS) entry which is preliminary data.</text>
</comment>
<sequence length="111" mass="12268">MSSPSPSRSYLHPVKDLYRVQSDCEVGDTPQMTFWLRNHAAYSMAYDIRYVFLDKSGKVVGSVEGVFSVAAHQLLGDEALYSDGGRCGPTFRLAYVNAYDNTSDGADQPTF</sequence>
<accession>A0ABS9YJ94</accession>
<name>A0ABS9YJ94_9ACTN</name>
<reference evidence="1" key="1">
    <citation type="submission" date="2022-03" db="EMBL/GenBank/DDBJ databases">
        <title>Streptomyces 7R015 and 7R016 isolated from Barleria lupulina in Thailand.</title>
        <authorList>
            <person name="Kanchanasin P."/>
            <person name="Phongsopitanun W."/>
            <person name="Tanasupawat S."/>
        </authorList>
    </citation>
    <scope>NUCLEOTIDE SEQUENCE</scope>
    <source>
        <strain evidence="1">7R015</strain>
    </source>
</reference>